<dbReference type="EMBL" id="SPLM01000007">
    <property type="protein sequence ID" value="TMW66780.1"/>
    <property type="molecule type" value="Genomic_DNA"/>
</dbReference>
<dbReference type="PANTHER" id="PTHR12634:SF8">
    <property type="entry name" value="FIERY MOUNTAIN, ISOFORM D"/>
    <property type="match status" value="1"/>
</dbReference>
<evidence type="ECO:0000256" key="2">
    <source>
        <dbReference type="ARBA" id="ARBA00023306"/>
    </source>
</evidence>
<evidence type="ECO:0000313" key="4">
    <source>
        <dbReference type="EMBL" id="TMW66780.1"/>
    </source>
</evidence>
<name>A0A8K1FK61_PYTOL</name>
<proteinExistence type="inferred from homology"/>
<comment type="similarity">
    <text evidence="1">Belongs to the SAPS family.</text>
</comment>
<comment type="caution">
    <text evidence="4">The sequence shown here is derived from an EMBL/GenBank/DDBJ whole genome shotgun (WGS) entry which is preliminary data.</text>
</comment>
<accession>A0A8K1FK61</accession>
<evidence type="ECO:0000256" key="3">
    <source>
        <dbReference type="SAM" id="MobiDB-lite"/>
    </source>
</evidence>
<organism evidence="4 5">
    <name type="scientific">Pythium oligandrum</name>
    <name type="common">Mycoparasitic fungus</name>
    <dbReference type="NCBI Taxonomy" id="41045"/>
    <lineage>
        <taxon>Eukaryota</taxon>
        <taxon>Sar</taxon>
        <taxon>Stramenopiles</taxon>
        <taxon>Oomycota</taxon>
        <taxon>Peronosporomycetes</taxon>
        <taxon>Pythiales</taxon>
        <taxon>Pythiaceae</taxon>
        <taxon>Pythium</taxon>
    </lineage>
</organism>
<dbReference type="InterPro" id="IPR007587">
    <property type="entry name" value="SAPS"/>
</dbReference>
<keyword evidence="2" id="KW-0131">Cell cycle</keyword>
<sequence length="603" mass="67496">MTERVLLLLAQPSVLEALQQDDVLDTLNDISPLSEHYVAVLQFLLKPENLTALVFCLLEEPPPSTERHARVEPTYEEYAIVYRAHWVLCGSTFSSQLLSALLAFQPSPLPLAAFHTTLCERLVTFQSRDTMNLEALTRFLNVLMDQYSSEMLLAFLGPDYDMRFVANLLVLIHYEPIRDVLLRIFNEAPHSVARSAIHSLTTQLLDQLAPLSAVSPLQHDPNHVHFSRMLFTCDLLTDLIHENRQGSLGYLLIQQLNTVETHVKHILDAVLRDLEKLPTAMANESFAIKVLNSLLQLSQCGCVAKAAFAASFANAMAMNHNEPVDDAFCSPHVDLPVLWKQFIARLPTILAFLDVPKVRRYRTTHIQVIYLMLPILNVSCCVVDRLLIAHRTMETLLSFVLRFPQANILHCAISRLYIVALEDSPFMFGKELPAFRAANDSLRMHLLLQGCFESVVKAYENDESSQKPPLPPPALIDIAISFDQAVTSAQAHSPHLFRPADINRWQEFRERVLMPTQTLWEEAAPQVTPSVLTGAGGPGIIEPESELYNPSDSRTTGLQLSKLASNDSESAPTEATLAPEVPTPLAALYNEEEKHLMRHVAAT</sequence>
<dbReference type="AlphaFoldDB" id="A0A8K1FK61"/>
<dbReference type="OrthoDB" id="64428at2759"/>
<dbReference type="GO" id="GO:0019903">
    <property type="term" value="F:protein phosphatase binding"/>
    <property type="evidence" value="ECO:0007669"/>
    <property type="project" value="InterPro"/>
</dbReference>
<dbReference type="Proteomes" id="UP000794436">
    <property type="component" value="Unassembled WGS sequence"/>
</dbReference>
<evidence type="ECO:0000313" key="5">
    <source>
        <dbReference type="Proteomes" id="UP000794436"/>
    </source>
</evidence>
<protein>
    <submittedName>
        <fullName evidence="4">Uncharacterized protein</fullName>
    </submittedName>
</protein>
<keyword evidence="5" id="KW-1185">Reference proteome</keyword>
<dbReference type="GO" id="GO:0019888">
    <property type="term" value="F:protein phosphatase regulator activity"/>
    <property type="evidence" value="ECO:0007669"/>
    <property type="project" value="TreeGrafter"/>
</dbReference>
<evidence type="ECO:0000256" key="1">
    <source>
        <dbReference type="ARBA" id="ARBA00006180"/>
    </source>
</evidence>
<reference evidence="4" key="1">
    <citation type="submission" date="2019-03" db="EMBL/GenBank/DDBJ databases">
        <title>Long read genome sequence of the mycoparasitic Pythium oligandrum ATCC 38472 isolated from sugarbeet rhizosphere.</title>
        <authorList>
            <person name="Gaulin E."/>
        </authorList>
    </citation>
    <scope>NUCLEOTIDE SEQUENCE</scope>
    <source>
        <strain evidence="4">ATCC 38472_TT</strain>
    </source>
</reference>
<gene>
    <name evidence="4" type="ORF">Poli38472_014092</name>
</gene>
<feature type="region of interest" description="Disordered" evidence="3">
    <location>
        <begin position="533"/>
        <end position="555"/>
    </location>
</feature>
<dbReference type="PANTHER" id="PTHR12634">
    <property type="entry name" value="SIT4 YEAST -ASSOCIATING PROTEIN-RELATED"/>
    <property type="match status" value="1"/>
</dbReference>